<feature type="compositionally biased region" description="Polar residues" evidence="10">
    <location>
        <begin position="1"/>
        <end position="10"/>
    </location>
</feature>
<evidence type="ECO:0000256" key="1">
    <source>
        <dbReference type="ARBA" id="ARBA00004370"/>
    </source>
</evidence>
<dbReference type="EMBL" id="QJPH01000524">
    <property type="protein sequence ID" value="PZN71381.1"/>
    <property type="molecule type" value="Genomic_DNA"/>
</dbReference>
<gene>
    <name evidence="9" type="primary">ftsQ</name>
    <name evidence="12" type="ORF">DM484_26530</name>
</gene>
<keyword evidence="6 9" id="KW-1133">Transmembrane helix</keyword>
<dbReference type="InterPro" id="IPR013685">
    <property type="entry name" value="POTRA_FtsQ_type"/>
</dbReference>
<sequence length="286" mass="32370">MANLRNQPRTRISRHNAIPNRRSRGRDKTRLLKKLLRMILLLTFGGLAWIGWERVPVKEWASLFPINQVRIIGDIENLDVDKLQNTLQPAINGGYFNQDLGELEGAIRSLAWIDQVRLSRIWPDTLVVDITEQKAVARWGDRALLNPRGERFTADGIETFYKLPLIYGPLGMEGNLLEMMNALNDRLKQKGVDVATLDVSKRRACIVKLNNGLEIHFGRQDPVTLLDRFLNLVPKLGDEAFAQLKRVDLRYPNGFAVVWKSAEEINGENSSVSQLNGNAGNPALEK</sequence>
<dbReference type="AlphaFoldDB" id="A0A2W4QGM1"/>
<evidence type="ECO:0000256" key="7">
    <source>
        <dbReference type="ARBA" id="ARBA00023136"/>
    </source>
</evidence>
<dbReference type="InterPro" id="IPR034746">
    <property type="entry name" value="POTRA"/>
</dbReference>
<evidence type="ECO:0000256" key="2">
    <source>
        <dbReference type="ARBA" id="ARBA00022475"/>
    </source>
</evidence>
<dbReference type="InterPro" id="IPR045335">
    <property type="entry name" value="FtsQ_C_sf"/>
</dbReference>
<keyword evidence="5 9" id="KW-0812">Transmembrane</keyword>
<keyword evidence="8 9" id="KW-0131">Cell cycle</keyword>
<dbReference type="GO" id="GO:0090529">
    <property type="term" value="P:cell septum assembly"/>
    <property type="evidence" value="ECO:0007669"/>
    <property type="project" value="InterPro"/>
</dbReference>
<protein>
    <recommendedName>
        <fullName evidence="9">Cell division protein FtsQ</fullName>
    </recommendedName>
</protein>
<evidence type="ECO:0000256" key="4">
    <source>
        <dbReference type="ARBA" id="ARBA00022618"/>
    </source>
</evidence>
<dbReference type="GO" id="GO:0005886">
    <property type="term" value="C:plasma membrane"/>
    <property type="evidence" value="ECO:0007669"/>
    <property type="project" value="UniProtKB-SubCell"/>
</dbReference>
<evidence type="ECO:0000256" key="9">
    <source>
        <dbReference type="HAMAP-Rule" id="MF_00911"/>
    </source>
</evidence>
<keyword evidence="3 9" id="KW-0997">Cell inner membrane</keyword>
<evidence type="ECO:0000313" key="13">
    <source>
        <dbReference type="Proteomes" id="UP000249396"/>
    </source>
</evidence>
<feature type="region of interest" description="Disordered" evidence="10">
    <location>
        <begin position="1"/>
        <end position="25"/>
    </location>
</feature>
<accession>A0A2W4QGM1</accession>
<dbReference type="PANTHER" id="PTHR35851:SF1">
    <property type="entry name" value="CELL DIVISION PROTEIN FTSQ"/>
    <property type="match status" value="1"/>
</dbReference>
<dbReference type="Gene3D" id="3.40.50.11690">
    <property type="entry name" value="Cell division protein FtsQ/DivIB"/>
    <property type="match status" value="1"/>
</dbReference>
<comment type="similarity">
    <text evidence="9">Belongs to the FtsQ/DivIB family. FtsQ subfamily.</text>
</comment>
<comment type="function">
    <text evidence="9">Essential cell division protein. May link together the upstream cell division proteins, which are predominantly cytoplasmic, with the downstream cell division proteins, which are predominantly periplasmic. May control correct divisome assembly.</text>
</comment>
<keyword evidence="4 9" id="KW-0132">Cell division</keyword>
<feature type="domain" description="POTRA" evidence="11">
    <location>
        <begin position="64"/>
        <end position="133"/>
    </location>
</feature>
<proteinExistence type="inferred from homology"/>
<comment type="caution">
    <text evidence="12">The sequence shown here is derived from an EMBL/GenBank/DDBJ whole genome shotgun (WGS) entry which is preliminary data.</text>
</comment>
<organism evidence="12 13">
    <name type="scientific">Candidatus Methylumidiphilus alinenensis</name>
    <dbReference type="NCBI Taxonomy" id="2202197"/>
    <lineage>
        <taxon>Bacteria</taxon>
        <taxon>Pseudomonadati</taxon>
        <taxon>Pseudomonadota</taxon>
        <taxon>Gammaproteobacteria</taxon>
        <taxon>Methylococcales</taxon>
        <taxon>Candidatus Methylumidiphilus</taxon>
    </lineage>
</organism>
<evidence type="ECO:0000256" key="6">
    <source>
        <dbReference type="ARBA" id="ARBA00022989"/>
    </source>
</evidence>
<dbReference type="GO" id="GO:0032153">
    <property type="term" value="C:cell division site"/>
    <property type="evidence" value="ECO:0007669"/>
    <property type="project" value="UniProtKB-UniRule"/>
</dbReference>
<evidence type="ECO:0000256" key="5">
    <source>
        <dbReference type="ARBA" id="ARBA00022692"/>
    </source>
</evidence>
<evidence type="ECO:0000259" key="11">
    <source>
        <dbReference type="PROSITE" id="PS51779"/>
    </source>
</evidence>
<keyword evidence="7 9" id="KW-0472">Membrane</keyword>
<dbReference type="Gene3D" id="3.10.20.310">
    <property type="entry name" value="membrane protein fhac"/>
    <property type="match status" value="1"/>
</dbReference>
<dbReference type="InterPro" id="IPR005548">
    <property type="entry name" value="Cell_div_FtsQ/DivIB_C"/>
</dbReference>
<dbReference type="InterPro" id="IPR026579">
    <property type="entry name" value="FtsQ"/>
</dbReference>
<dbReference type="HAMAP" id="MF_00911">
    <property type="entry name" value="FtsQ_subfam"/>
    <property type="match status" value="1"/>
</dbReference>
<dbReference type="PROSITE" id="PS51779">
    <property type="entry name" value="POTRA"/>
    <property type="match status" value="1"/>
</dbReference>
<keyword evidence="2 9" id="KW-1003">Cell membrane</keyword>
<dbReference type="Proteomes" id="UP000249396">
    <property type="component" value="Unassembled WGS sequence"/>
</dbReference>
<evidence type="ECO:0000313" key="12">
    <source>
        <dbReference type="EMBL" id="PZN71381.1"/>
    </source>
</evidence>
<dbReference type="Pfam" id="PF08478">
    <property type="entry name" value="POTRA_1"/>
    <property type="match status" value="1"/>
</dbReference>
<dbReference type="GO" id="GO:0043093">
    <property type="term" value="P:FtsZ-dependent cytokinesis"/>
    <property type="evidence" value="ECO:0007669"/>
    <property type="project" value="UniProtKB-UniRule"/>
</dbReference>
<evidence type="ECO:0000256" key="8">
    <source>
        <dbReference type="ARBA" id="ARBA00023306"/>
    </source>
</evidence>
<dbReference type="Pfam" id="PF03799">
    <property type="entry name" value="FtsQ_DivIB_C"/>
    <property type="match status" value="1"/>
</dbReference>
<comment type="subcellular location">
    <subcellularLocation>
        <location evidence="9">Cell inner membrane</location>
        <topology evidence="9">Single-pass type II membrane protein</topology>
    </subcellularLocation>
    <subcellularLocation>
        <location evidence="1">Membrane</location>
    </subcellularLocation>
    <text evidence="9">Localizes to the division septum.</text>
</comment>
<dbReference type="PANTHER" id="PTHR35851">
    <property type="entry name" value="CELL DIVISION PROTEIN FTSQ"/>
    <property type="match status" value="1"/>
</dbReference>
<feature type="transmembrane region" description="Helical" evidence="9">
    <location>
        <begin position="35"/>
        <end position="52"/>
    </location>
</feature>
<evidence type="ECO:0000256" key="10">
    <source>
        <dbReference type="SAM" id="MobiDB-lite"/>
    </source>
</evidence>
<evidence type="ECO:0000256" key="3">
    <source>
        <dbReference type="ARBA" id="ARBA00022519"/>
    </source>
</evidence>
<comment type="subunit">
    <text evidence="9">Part of a complex composed of FtsB, FtsL and FtsQ.</text>
</comment>
<reference evidence="12 13" key="1">
    <citation type="journal article" date="2018" name="Aquat. Microb. Ecol.">
        <title>Gammaproteobacterial methanotrophs dominate.</title>
        <authorList>
            <person name="Rissanen A.J."/>
            <person name="Saarenheimo J."/>
            <person name="Tiirola M."/>
            <person name="Peura S."/>
            <person name="Aalto S.L."/>
            <person name="Karvinen A."/>
            <person name="Nykanen H."/>
        </authorList>
    </citation>
    <scope>NUCLEOTIDE SEQUENCE [LARGE SCALE GENOMIC DNA]</scope>
    <source>
        <strain evidence="12">AMbin10</strain>
    </source>
</reference>
<name>A0A2W4QGM1_9GAMM</name>